<feature type="compositionally biased region" description="Low complexity" evidence="1">
    <location>
        <begin position="116"/>
        <end position="134"/>
    </location>
</feature>
<dbReference type="SUPFAM" id="SSF55797">
    <property type="entry name" value="PR-1-like"/>
    <property type="match status" value="1"/>
</dbReference>
<feature type="compositionally biased region" description="Polar residues" evidence="1">
    <location>
        <begin position="237"/>
        <end position="248"/>
    </location>
</feature>
<comment type="caution">
    <text evidence="4">The sequence shown here is derived from an EMBL/GenBank/DDBJ whole genome shotgun (WGS) entry which is preliminary data.</text>
</comment>
<keyword evidence="2" id="KW-0732">Signal</keyword>
<dbReference type="Proteomes" id="UP001365542">
    <property type="component" value="Unassembled WGS sequence"/>
</dbReference>
<evidence type="ECO:0000256" key="2">
    <source>
        <dbReference type="SAM" id="SignalP"/>
    </source>
</evidence>
<feature type="compositionally biased region" description="Polar residues" evidence="1">
    <location>
        <begin position="139"/>
        <end position="169"/>
    </location>
</feature>
<dbReference type="SMART" id="SM00198">
    <property type="entry name" value="SCP"/>
    <property type="match status" value="1"/>
</dbReference>
<gene>
    <name evidence="4" type="ORF">TWF694_011215</name>
</gene>
<dbReference type="InterPro" id="IPR001283">
    <property type="entry name" value="CRISP-related"/>
</dbReference>
<sequence>MKIYSIISLGLAVTPALAIPIVRQREGKSSIQNAEDIFKRDYQVAGKHKFCTKDKTQTNAGYLTLSSTVPSVVASGYGIISTEVPNSYTTTPVATNEEVSPYQSIPSASSYTTNIGSGTPSSGDSTTGGNTYNGRTPKKSTSGYKKSNGKTTGDNPTFNGTSISTTYDSQLRKSSRISKKFTYTNSKPKGTGKYSSSKSRKPTSTTISHPSQSTTDPTPSTIETSNDTTSNDTTTTAPTSYLTMPAGSSTGLAEGASVANVGAEGSFMTESAIMPYLLAAHNIARSLHEGTNSITWNTTIAQMAQTNTPTCDFEHTPGAQRLYMGENISYNTNASPEDQALRQWYANEVVNYDFSNPDDSVGDTGHMTAMVWKSVTSFGCAVRNCGKEGMGLFLKCNYAPTANVIGYYTEEVGVVSGASTKAELVSIVTDATGFAPAS</sequence>
<dbReference type="Gene3D" id="3.40.33.10">
    <property type="entry name" value="CAP"/>
    <property type="match status" value="1"/>
</dbReference>
<feature type="compositionally biased region" description="Polar residues" evidence="1">
    <location>
        <begin position="99"/>
        <end position="115"/>
    </location>
</feature>
<evidence type="ECO:0000259" key="3">
    <source>
        <dbReference type="SMART" id="SM00198"/>
    </source>
</evidence>
<reference evidence="4 5" key="1">
    <citation type="submission" date="2019-10" db="EMBL/GenBank/DDBJ databases">
        <authorList>
            <person name="Palmer J.M."/>
        </authorList>
    </citation>
    <scope>NUCLEOTIDE SEQUENCE [LARGE SCALE GENOMIC DNA]</scope>
    <source>
        <strain evidence="4 5">TWF694</strain>
    </source>
</reference>
<protein>
    <recommendedName>
        <fullName evidence="3">SCP domain-containing protein</fullName>
    </recommendedName>
</protein>
<dbReference type="InterPro" id="IPR035940">
    <property type="entry name" value="CAP_sf"/>
</dbReference>
<dbReference type="PRINTS" id="PR00837">
    <property type="entry name" value="V5TPXLIKE"/>
</dbReference>
<evidence type="ECO:0000313" key="4">
    <source>
        <dbReference type="EMBL" id="KAK6538337.1"/>
    </source>
</evidence>
<dbReference type="AlphaFoldDB" id="A0AAV9X8F1"/>
<dbReference type="Pfam" id="PF00188">
    <property type="entry name" value="CAP"/>
    <property type="match status" value="1"/>
</dbReference>
<keyword evidence="5" id="KW-1185">Reference proteome</keyword>
<evidence type="ECO:0000313" key="5">
    <source>
        <dbReference type="Proteomes" id="UP001365542"/>
    </source>
</evidence>
<feature type="compositionally biased region" description="Low complexity" evidence="1">
    <location>
        <begin position="193"/>
        <end position="236"/>
    </location>
</feature>
<feature type="signal peptide" evidence="2">
    <location>
        <begin position="1"/>
        <end position="18"/>
    </location>
</feature>
<accession>A0AAV9X8F1</accession>
<feature type="chain" id="PRO_5043676287" description="SCP domain-containing protein" evidence="2">
    <location>
        <begin position="19"/>
        <end position="438"/>
    </location>
</feature>
<feature type="region of interest" description="Disordered" evidence="1">
    <location>
        <begin position="99"/>
        <end position="248"/>
    </location>
</feature>
<evidence type="ECO:0000256" key="1">
    <source>
        <dbReference type="SAM" id="MobiDB-lite"/>
    </source>
</evidence>
<dbReference type="PANTHER" id="PTHR10334">
    <property type="entry name" value="CYSTEINE-RICH SECRETORY PROTEIN-RELATED"/>
    <property type="match status" value="1"/>
</dbReference>
<dbReference type="EMBL" id="JAVHJO010000008">
    <property type="protein sequence ID" value="KAK6538337.1"/>
    <property type="molecule type" value="Genomic_DNA"/>
</dbReference>
<organism evidence="4 5">
    <name type="scientific">Orbilia ellipsospora</name>
    <dbReference type="NCBI Taxonomy" id="2528407"/>
    <lineage>
        <taxon>Eukaryota</taxon>
        <taxon>Fungi</taxon>
        <taxon>Dikarya</taxon>
        <taxon>Ascomycota</taxon>
        <taxon>Pezizomycotina</taxon>
        <taxon>Orbiliomycetes</taxon>
        <taxon>Orbiliales</taxon>
        <taxon>Orbiliaceae</taxon>
        <taxon>Orbilia</taxon>
    </lineage>
</organism>
<dbReference type="InterPro" id="IPR014044">
    <property type="entry name" value="CAP_dom"/>
</dbReference>
<name>A0AAV9X8F1_9PEZI</name>
<proteinExistence type="predicted"/>
<feature type="domain" description="SCP" evidence="3">
    <location>
        <begin position="272"/>
        <end position="406"/>
    </location>
</feature>